<evidence type="ECO:0000256" key="5">
    <source>
        <dbReference type="SAM" id="Phobius"/>
    </source>
</evidence>
<dbReference type="PROSITE" id="PS00216">
    <property type="entry name" value="SUGAR_TRANSPORT_1"/>
    <property type="match status" value="2"/>
</dbReference>
<dbReference type="InterPro" id="IPR011701">
    <property type="entry name" value="MFS"/>
</dbReference>
<feature type="transmembrane region" description="Helical" evidence="5">
    <location>
        <begin position="62"/>
        <end position="82"/>
    </location>
</feature>
<dbReference type="SUPFAM" id="SSF103473">
    <property type="entry name" value="MFS general substrate transporter"/>
    <property type="match status" value="1"/>
</dbReference>
<feature type="transmembrane region" description="Helical" evidence="5">
    <location>
        <begin position="151"/>
        <end position="171"/>
    </location>
</feature>
<keyword evidence="2 5" id="KW-0812">Transmembrane</keyword>
<organism evidence="7 8">
    <name type="scientific">Adlercreutzia faecimuris</name>
    <dbReference type="NCBI Taxonomy" id="2897341"/>
    <lineage>
        <taxon>Bacteria</taxon>
        <taxon>Bacillati</taxon>
        <taxon>Actinomycetota</taxon>
        <taxon>Coriobacteriia</taxon>
        <taxon>Eggerthellales</taxon>
        <taxon>Eggerthellaceae</taxon>
        <taxon>Adlercreutzia</taxon>
    </lineage>
</organism>
<reference evidence="7" key="1">
    <citation type="submission" date="2021-11" db="EMBL/GenBank/DDBJ databases">
        <title>A Novel Adlercreutzia Species, isolated from a Allomyrina dichotoma larva feces.</title>
        <authorList>
            <person name="Suh M.K."/>
        </authorList>
    </citation>
    <scope>NUCLEOTIDE SEQUENCE</scope>
    <source>
        <strain evidence="7">JBNU-10</strain>
    </source>
</reference>
<dbReference type="EMBL" id="JAJMLW010000001">
    <property type="protein sequence ID" value="MCI2241172.1"/>
    <property type="molecule type" value="Genomic_DNA"/>
</dbReference>
<feature type="transmembrane region" description="Helical" evidence="5">
    <location>
        <begin position="529"/>
        <end position="551"/>
    </location>
</feature>
<dbReference type="PANTHER" id="PTHR23508">
    <property type="entry name" value="CARBOXYLIC ACID TRANSPORTER PROTEIN HOMOLOG"/>
    <property type="match status" value="1"/>
</dbReference>
<comment type="subcellular location">
    <subcellularLocation>
        <location evidence="1">Cell membrane</location>
        <topology evidence="1">Multi-pass membrane protein</topology>
    </subcellularLocation>
</comment>
<evidence type="ECO:0000256" key="3">
    <source>
        <dbReference type="ARBA" id="ARBA00022989"/>
    </source>
</evidence>
<feature type="transmembrane region" description="Helical" evidence="5">
    <location>
        <begin position="420"/>
        <end position="442"/>
    </location>
</feature>
<gene>
    <name evidence="7" type="ORF">LPT13_02245</name>
</gene>
<proteinExistence type="predicted"/>
<dbReference type="PROSITE" id="PS50850">
    <property type="entry name" value="MFS"/>
    <property type="match status" value="1"/>
</dbReference>
<dbReference type="InterPro" id="IPR005829">
    <property type="entry name" value="Sugar_transporter_CS"/>
</dbReference>
<dbReference type="Pfam" id="PF07690">
    <property type="entry name" value="MFS_1"/>
    <property type="match status" value="1"/>
</dbReference>
<keyword evidence="3 5" id="KW-1133">Transmembrane helix</keyword>
<keyword evidence="8" id="KW-1185">Reference proteome</keyword>
<feature type="transmembrane region" description="Helical" evidence="5">
    <location>
        <begin position="502"/>
        <end position="523"/>
    </location>
</feature>
<name>A0ABS9WFB5_9ACTN</name>
<feature type="transmembrane region" description="Helical" evidence="5">
    <location>
        <begin position="355"/>
        <end position="373"/>
    </location>
</feature>
<protein>
    <submittedName>
        <fullName evidence="7">MFS transporter</fullName>
    </submittedName>
</protein>
<evidence type="ECO:0000256" key="1">
    <source>
        <dbReference type="ARBA" id="ARBA00004651"/>
    </source>
</evidence>
<feature type="transmembrane region" description="Helical" evidence="5">
    <location>
        <begin position="203"/>
        <end position="225"/>
    </location>
</feature>
<feature type="transmembrane region" description="Helical" evidence="5">
    <location>
        <begin position="454"/>
        <end position="473"/>
    </location>
</feature>
<feature type="transmembrane region" description="Helical" evidence="5">
    <location>
        <begin position="379"/>
        <end position="399"/>
    </location>
</feature>
<feature type="transmembrane region" description="Helical" evidence="5">
    <location>
        <begin position="329"/>
        <end position="348"/>
    </location>
</feature>
<dbReference type="Proteomes" id="UP001430755">
    <property type="component" value="Unassembled WGS sequence"/>
</dbReference>
<feature type="domain" description="Major facilitator superfamily (MFS) profile" evidence="6">
    <location>
        <begin position="24"/>
        <end position="477"/>
    </location>
</feature>
<comment type="caution">
    <text evidence="7">The sequence shown here is derived from an EMBL/GenBank/DDBJ whole genome shotgun (WGS) entry which is preliminary data.</text>
</comment>
<feature type="transmembrane region" description="Helical" evidence="5">
    <location>
        <begin position="117"/>
        <end position="139"/>
    </location>
</feature>
<feature type="transmembrane region" description="Helical" evidence="5">
    <location>
        <begin position="284"/>
        <end position="309"/>
    </location>
</feature>
<dbReference type="Gene3D" id="1.20.1250.20">
    <property type="entry name" value="MFS general substrate transporter like domains"/>
    <property type="match status" value="1"/>
</dbReference>
<sequence length="559" mass="60402">MDKKEFTVSEVIDSIGISSHTWVVFVILGFAMIFDGYDFMIVNSTNLFVAHTFWPDNANPGALMGSLTTWGLLGMVLGGAVGGILSDKLGRKKTLIMAVMFYGFFTLPQAFANDLAFFAAFRLIAGFGVGSCIPIVTTVFSESMPSKQRGVFVTCGMAFMVVGWVLAGLIANPICNTPTPIIEGFCNQIDYVTADGGTATMYANWRLCYLIGGLPLVYGIILIFVMHETPHWYANAGMLDKACERLTQIEQATRGTSHVYDPALLVVPPRPEKTSPVVLFSNKYIVGTAAIWCTYFVGQFCVYGMNAWIPTWFVGVGYSQADSVMLQTWNNVAAIASNFTVGFVADRIGRKRNLAGSWLFCIVAIVLCSLFVAPNNMGLCIVLMLLFGFALNYAITAVQPLMPETYPTAIRNTGTSWCQAFARFGGSASSIVLGGIAGMAFFQNAAGGTNWSTVVLVLIVPFILGFVCTVLFVKETGGKTMDQLAAEEVDNPVKQNSGGLEFGIMMVVVAILAVLCIVCPLAIPGWSKMPIALPLMAIGLLLPFVYFFVFAGKELAARK</sequence>
<evidence type="ECO:0000313" key="8">
    <source>
        <dbReference type="Proteomes" id="UP001430755"/>
    </source>
</evidence>
<dbReference type="PANTHER" id="PTHR23508:SF10">
    <property type="entry name" value="CARBOXYLIC ACID TRANSPORTER PROTEIN HOMOLOG"/>
    <property type="match status" value="1"/>
</dbReference>
<dbReference type="InterPro" id="IPR020846">
    <property type="entry name" value="MFS_dom"/>
</dbReference>
<evidence type="ECO:0000259" key="6">
    <source>
        <dbReference type="PROSITE" id="PS50850"/>
    </source>
</evidence>
<dbReference type="RefSeq" id="WP_242163056.1">
    <property type="nucleotide sequence ID" value="NZ_JAJMLW010000001.1"/>
</dbReference>
<feature type="transmembrane region" description="Helical" evidence="5">
    <location>
        <begin position="21"/>
        <end position="42"/>
    </location>
</feature>
<accession>A0ABS9WFB5</accession>
<feature type="transmembrane region" description="Helical" evidence="5">
    <location>
        <begin position="94"/>
        <end position="111"/>
    </location>
</feature>
<keyword evidence="4 5" id="KW-0472">Membrane</keyword>
<evidence type="ECO:0000256" key="4">
    <source>
        <dbReference type="ARBA" id="ARBA00023136"/>
    </source>
</evidence>
<dbReference type="InterPro" id="IPR036259">
    <property type="entry name" value="MFS_trans_sf"/>
</dbReference>
<evidence type="ECO:0000256" key="2">
    <source>
        <dbReference type="ARBA" id="ARBA00022692"/>
    </source>
</evidence>
<evidence type="ECO:0000313" key="7">
    <source>
        <dbReference type="EMBL" id="MCI2241172.1"/>
    </source>
</evidence>